<gene>
    <name evidence="2" type="ORF">HERI1096_LOCUS23536</name>
</gene>
<protein>
    <submittedName>
        <fullName evidence="2">Uncharacterized protein</fullName>
    </submittedName>
</protein>
<name>A0A7S3B5B2_9EUKA</name>
<sequence>MDAARRICGAPTPCSIKSATIQEEMSEAAHHHLATETDILGDSSGRTGPSGLAPEGCGPGHIAFGLKVQAARRPVPPYRSFVRADSAPAATRFISAHTAQAHTTRLSQCELTAVTV</sequence>
<dbReference type="AlphaFoldDB" id="A0A7S3B5B2"/>
<feature type="region of interest" description="Disordered" evidence="1">
    <location>
        <begin position="34"/>
        <end position="56"/>
    </location>
</feature>
<evidence type="ECO:0000256" key="1">
    <source>
        <dbReference type="SAM" id="MobiDB-lite"/>
    </source>
</evidence>
<evidence type="ECO:0000313" key="2">
    <source>
        <dbReference type="EMBL" id="CAE0122835.1"/>
    </source>
</evidence>
<dbReference type="EMBL" id="HBHX01042437">
    <property type="protein sequence ID" value="CAE0122835.1"/>
    <property type="molecule type" value="Transcribed_RNA"/>
</dbReference>
<proteinExistence type="predicted"/>
<reference evidence="2" key="1">
    <citation type="submission" date="2021-01" db="EMBL/GenBank/DDBJ databases">
        <authorList>
            <person name="Corre E."/>
            <person name="Pelletier E."/>
            <person name="Niang G."/>
            <person name="Scheremetjew M."/>
            <person name="Finn R."/>
            <person name="Kale V."/>
            <person name="Holt S."/>
            <person name="Cochrane G."/>
            <person name="Meng A."/>
            <person name="Brown T."/>
            <person name="Cohen L."/>
        </authorList>
    </citation>
    <scope>NUCLEOTIDE SEQUENCE</scope>
    <source>
        <strain evidence="2">CCMP281</strain>
    </source>
</reference>
<organism evidence="2">
    <name type="scientific">Haptolina ericina</name>
    <dbReference type="NCBI Taxonomy" id="156174"/>
    <lineage>
        <taxon>Eukaryota</taxon>
        <taxon>Haptista</taxon>
        <taxon>Haptophyta</taxon>
        <taxon>Prymnesiophyceae</taxon>
        <taxon>Prymnesiales</taxon>
        <taxon>Prymnesiaceae</taxon>
        <taxon>Haptolina</taxon>
    </lineage>
</organism>
<accession>A0A7S3B5B2</accession>